<dbReference type="GO" id="GO:0046348">
    <property type="term" value="P:amino sugar catabolic process"/>
    <property type="evidence" value="ECO:0007669"/>
    <property type="project" value="InterPro"/>
</dbReference>
<dbReference type="InterPro" id="IPR043129">
    <property type="entry name" value="ATPase_NBD"/>
</dbReference>
<evidence type="ECO:0000256" key="3">
    <source>
        <dbReference type="ARBA" id="ARBA00014974"/>
    </source>
</evidence>
<dbReference type="GO" id="GO:0019899">
    <property type="term" value="F:enzyme binding"/>
    <property type="evidence" value="ECO:0007669"/>
    <property type="project" value="TreeGrafter"/>
</dbReference>
<dbReference type="InterPro" id="IPR001347">
    <property type="entry name" value="SIS_dom"/>
</dbReference>
<dbReference type="GO" id="GO:0009750">
    <property type="term" value="P:response to fructose"/>
    <property type="evidence" value="ECO:0007669"/>
    <property type="project" value="TreeGrafter"/>
</dbReference>
<dbReference type="Pfam" id="PF22645">
    <property type="entry name" value="GKRP_SIS_N"/>
    <property type="match status" value="1"/>
</dbReference>
<evidence type="ECO:0000256" key="4">
    <source>
        <dbReference type="ARBA" id="ARBA00023239"/>
    </source>
</evidence>
<keyword evidence="8" id="KW-0418">Kinase</keyword>
<comment type="similarity">
    <text evidence="1">Belongs to the eukaryotic-type N-acetylglucosamine kinase family.</text>
</comment>
<evidence type="ECO:0000256" key="1">
    <source>
        <dbReference type="ARBA" id="ARBA00006198"/>
    </source>
</evidence>
<evidence type="ECO:0000313" key="9">
    <source>
        <dbReference type="Proteomes" id="UP000323067"/>
    </source>
</evidence>
<dbReference type="PANTHER" id="PTHR10088">
    <property type="entry name" value="GLUCOKINASE REGULATORY PROTEIN"/>
    <property type="match status" value="1"/>
</dbReference>
<dbReference type="InterPro" id="IPR046348">
    <property type="entry name" value="SIS_dom_sf"/>
</dbReference>
<feature type="domain" description="SIS" evidence="7">
    <location>
        <begin position="109"/>
        <end position="275"/>
    </location>
</feature>
<dbReference type="Proteomes" id="UP000323067">
    <property type="component" value="Chromosome iii"/>
</dbReference>
<keyword evidence="5" id="KW-0119">Carbohydrate metabolism</keyword>
<keyword evidence="8" id="KW-0808">Transferase</keyword>
<protein>
    <recommendedName>
        <fullName evidence="3">N-acetyl-D-glucosamine kinase</fullName>
        <ecNumber evidence="2">2.7.1.59</ecNumber>
    </recommendedName>
    <alternativeName>
        <fullName evidence="6">GlcNAc kinase</fullName>
    </alternativeName>
</protein>
<dbReference type="GO" id="GO:0042593">
    <property type="term" value="P:glucose homeostasis"/>
    <property type="evidence" value="ECO:0007669"/>
    <property type="project" value="TreeGrafter"/>
</dbReference>
<dbReference type="EMBL" id="CP023326">
    <property type="protein sequence ID" value="ATY66274.1"/>
    <property type="molecule type" value="Genomic_DNA"/>
</dbReference>
<dbReference type="GO" id="GO:0005829">
    <property type="term" value="C:cytosol"/>
    <property type="evidence" value="ECO:0007669"/>
    <property type="project" value="TreeGrafter"/>
</dbReference>
<evidence type="ECO:0000259" key="7">
    <source>
        <dbReference type="PROSITE" id="PS51464"/>
    </source>
</evidence>
<dbReference type="GO" id="GO:0070095">
    <property type="term" value="F:fructose-6-phosphate binding"/>
    <property type="evidence" value="ECO:0007669"/>
    <property type="project" value="TreeGrafter"/>
</dbReference>
<reference evidence="8 9" key="1">
    <citation type="journal article" date="2017" name="BMC Genomics">
        <title>Chromosome level assembly and secondary metabolite potential of the parasitic fungus Cordyceps militaris.</title>
        <authorList>
            <person name="Kramer G.J."/>
            <person name="Nodwell J.R."/>
        </authorList>
    </citation>
    <scope>NUCLEOTIDE SEQUENCE [LARGE SCALE GENOMIC DNA]</scope>
    <source>
        <strain evidence="8 9">ATCC 34164</strain>
    </source>
</reference>
<dbReference type="InterPro" id="IPR040190">
    <property type="entry name" value="MURQ/GCKR"/>
</dbReference>
<dbReference type="GO" id="GO:0004857">
    <property type="term" value="F:enzyme inhibitor activity"/>
    <property type="evidence" value="ECO:0007669"/>
    <property type="project" value="TreeGrafter"/>
</dbReference>
<gene>
    <name evidence="8" type="ORF">A9K55_001624</name>
</gene>
<keyword evidence="4" id="KW-0456">Lyase</keyword>
<dbReference type="GO" id="GO:0030246">
    <property type="term" value="F:carbohydrate binding"/>
    <property type="evidence" value="ECO:0007669"/>
    <property type="project" value="TreeGrafter"/>
</dbReference>
<name>A0A2H4ST43_CORMI</name>
<evidence type="ECO:0000313" key="8">
    <source>
        <dbReference type="EMBL" id="ATY66274.1"/>
    </source>
</evidence>
<dbReference type="SUPFAM" id="SSF53697">
    <property type="entry name" value="SIS domain"/>
    <property type="match status" value="2"/>
</dbReference>
<dbReference type="Gene3D" id="1.10.8.1080">
    <property type="match status" value="1"/>
</dbReference>
<evidence type="ECO:0000256" key="6">
    <source>
        <dbReference type="ARBA" id="ARBA00031123"/>
    </source>
</evidence>
<dbReference type="Gene3D" id="3.30.420.40">
    <property type="match status" value="2"/>
</dbReference>
<dbReference type="CDD" id="cd05007">
    <property type="entry name" value="SIS_Etherase"/>
    <property type="match status" value="1"/>
</dbReference>
<dbReference type="NCBIfam" id="NF003915">
    <property type="entry name" value="PRK05441.1"/>
    <property type="match status" value="1"/>
</dbReference>
<dbReference type="OrthoDB" id="311172at2759"/>
<dbReference type="GO" id="GO:0016835">
    <property type="term" value="F:carbon-oxygen lyase activity"/>
    <property type="evidence" value="ECO:0007669"/>
    <property type="project" value="InterPro"/>
</dbReference>
<dbReference type="Gene3D" id="3.40.50.10490">
    <property type="entry name" value="Glucose-6-phosphate isomerase like protein, domain 1"/>
    <property type="match status" value="1"/>
</dbReference>
<accession>A0A2H4ST43</accession>
<dbReference type="SUPFAM" id="SSF53067">
    <property type="entry name" value="Actin-like ATPase domain"/>
    <property type="match status" value="2"/>
</dbReference>
<dbReference type="VEuPathDB" id="FungiDB:A9K55_001624"/>
<dbReference type="PANTHER" id="PTHR10088:SF4">
    <property type="entry name" value="GLUCOKINASE REGULATORY PROTEIN"/>
    <property type="match status" value="1"/>
</dbReference>
<organism evidence="8 9">
    <name type="scientific">Cordyceps militaris</name>
    <name type="common">Caterpillar fungus</name>
    <name type="synonym">Clavaria militaris</name>
    <dbReference type="NCBI Taxonomy" id="73501"/>
    <lineage>
        <taxon>Eukaryota</taxon>
        <taxon>Fungi</taxon>
        <taxon>Dikarya</taxon>
        <taxon>Ascomycota</taxon>
        <taxon>Pezizomycotina</taxon>
        <taxon>Sordariomycetes</taxon>
        <taxon>Hypocreomycetidae</taxon>
        <taxon>Hypocreales</taxon>
        <taxon>Cordycipitaceae</taxon>
        <taxon>Cordyceps</taxon>
    </lineage>
</organism>
<dbReference type="PROSITE" id="PS51464">
    <property type="entry name" value="SIS"/>
    <property type="match status" value="1"/>
</dbReference>
<dbReference type="InterPro" id="IPR002731">
    <property type="entry name" value="ATPase_BadF"/>
</dbReference>
<sequence length="710" mass="73615">MPPTIVELGGLQTENRNPRTTSIDSVSTQELCRILHREDCRVPAAITPCLSDIAGVIDALTDRVRRGGRVFYIGAGTSGRAGYQRQRNHAGRQKNHGLEKPRWKLLLLSRHRYSRHGQGHNSADQIVHRLGVLDASEVPPTYSAPSNQFIALIAGGDYALRNAKEGAEDDRSAAKTDLDACHFRPDRDSLIGIASSGRTPYVLGGLAYARSVGGTTVGVVCVRPSAVAAEGNADYLISAVTGPESVTGSTRMKAGTATKLVLNMISTGIMIKLGKTYGNLMVDLKATNVKLRQRARNILRAIGGQRCRQSDEDLDAVLAATHGSTKLAAVVLVLGVTPADAELRLARNSGVLARVLAEAETEGSAAGTDGDAGIVLCVDAGGTSCKAAILCRDGASGTGIGGPGNVTSVGLEACLSAIADAVQKATDACPATTGRPFSSIQFAAAWVGIAGYGPLAAQPAINAGLSELLNLSIGAGLDVTTDVDLLPVASAADEGPDTAIVLVAGTGSVGMSFRKEHGRFVRTGRAGGWGHLLGDDGGGYGIGREALRLALRASDAGRPMAPLAAAIVDHFGGRFEADNLLMTVMVPAGATPQQQPEDAAAAARDRPGRIAGVARTVLAMAGTDADADRIAAAGADSLADMAALLIARQGIEPARAGLVLAGGLLQDEGYRRRVVSSVEKAGYRFQRVQAVDQPAMNGARFLSELIEKRR</sequence>
<dbReference type="PROSITE" id="PS01272">
    <property type="entry name" value="GCKR"/>
    <property type="match status" value="1"/>
</dbReference>
<dbReference type="Pfam" id="PF01869">
    <property type="entry name" value="BcrAD_BadFG"/>
    <property type="match status" value="1"/>
</dbReference>
<evidence type="ECO:0000256" key="5">
    <source>
        <dbReference type="ARBA" id="ARBA00023277"/>
    </source>
</evidence>
<evidence type="ECO:0000256" key="2">
    <source>
        <dbReference type="ARBA" id="ARBA00012122"/>
    </source>
</evidence>
<dbReference type="GO" id="GO:0005654">
    <property type="term" value="C:nucleoplasm"/>
    <property type="evidence" value="ECO:0007669"/>
    <property type="project" value="TreeGrafter"/>
</dbReference>
<dbReference type="InterPro" id="IPR005486">
    <property type="entry name" value="Glucokinase_regulatory_CS"/>
</dbReference>
<dbReference type="GO" id="GO:0045127">
    <property type="term" value="F:N-acetylglucosamine kinase activity"/>
    <property type="evidence" value="ECO:0007669"/>
    <property type="project" value="UniProtKB-EC"/>
</dbReference>
<dbReference type="AlphaFoldDB" id="A0A2H4ST43"/>
<dbReference type="InterPro" id="IPR005488">
    <property type="entry name" value="Etherase_MurQ"/>
</dbReference>
<dbReference type="EC" id="2.7.1.59" evidence="2"/>
<proteinExistence type="inferred from homology"/>
<dbReference type="VEuPathDB" id="FungiDB:CCM_00491"/>